<comment type="caution">
    <text evidence="1">The sequence shown here is derived from an EMBL/GenBank/DDBJ whole genome shotgun (WGS) entry which is preliminary data.</text>
</comment>
<keyword evidence="2" id="KW-1185">Reference proteome</keyword>
<organism evidence="1 2">
    <name type="scientific">Streptomyces endocoffeicus</name>
    <dbReference type="NCBI Taxonomy" id="2898945"/>
    <lineage>
        <taxon>Bacteria</taxon>
        <taxon>Bacillati</taxon>
        <taxon>Actinomycetota</taxon>
        <taxon>Actinomycetes</taxon>
        <taxon>Kitasatosporales</taxon>
        <taxon>Streptomycetaceae</taxon>
        <taxon>Streptomyces</taxon>
    </lineage>
</organism>
<dbReference type="RefSeq" id="WP_201857174.1">
    <property type="nucleotide sequence ID" value="NZ_JAERRG010000031.1"/>
</dbReference>
<evidence type="ECO:0000313" key="1">
    <source>
        <dbReference type="EMBL" id="MBL1119392.1"/>
    </source>
</evidence>
<gene>
    <name evidence="1" type="ORF">JK364_44610</name>
</gene>
<proteinExistence type="predicted"/>
<dbReference type="Proteomes" id="UP000621510">
    <property type="component" value="Unassembled WGS sequence"/>
</dbReference>
<name>A0ABS1Q5H1_9ACTN</name>
<protein>
    <recommendedName>
        <fullName evidence="3">Aspartate aminotransferase</fullName>
    </recommendedName>
</protein>
<evidence type="ECO:0000313" key="2">
    <source>
        <dbReference type="Proteomes" id="UP000621510"/>
    </source>
</evidence>
<sequence>MTDNPIFAVAAKAQELRDQGADVISLAAGEPQAATGAYRSILRVAPQARGRTSSWAECPGNTP</sequence>
<dbReference type="EMBL" id="JAERRG010000031">
    <property type="protein sequence ID" value="MBL1119392.1"/>
    <property type="molecule type" value="Genomic_DNA"/>
</dbReference>
<evidence type="ECO:0008006" key="3">
    <source>
        <dbReference type="Google" id="ProtNLM"/>
    </source>
</evidence>
<dbReference type="InterPro" id="IPR015422">
    <property type="entry name" value="PyrdxlP-dep_Trfase_small"/>
</dbReference>
<accession>A0ABS1Q5H1</accession>
<reference evidence="1 2" key="1">
    <citation type="submission" date="2021-01" db="EMBL/GenBank/DDBJ databases">
        <title>WGS of actinomycetes isolated from Thailand.</title>
        <authorList>
            <person name="Thawai C."/>
        </authorList>
    </citation>
    <scope>NUCLEOTIDE SEQUENCE [LARGE SCALE GENOMIC DNA]</scope>
    <source>
        <strain evidence="1 2">CA3R110</strain>
    </source>
</reference>
<dbReference type="Gene3D" id="3.90.1150.10">
    <property type="entry name" value="Aspartate Aminotransferase, domain 1"/>
    <property type="match status" value="1"/>
</dbReference>